<dbReference type="InterPro" id="IPR016651">
    <property type="entry name" value="LCMT1"/>
</dbReference>
<evidence type="ECO:0000256" key="10">
    <source>
        <dbReference type="SAM" id="MobiDB-lite"/>
    </source>
</evidence>
<dbReference type="GO" id="GO:0032259">
    <property type="term" value="P:methylation"/>
    <property type="evidence" value="ECO:0007669"/>
    <property type="project" value="UniProtKB-KW"/>
</dbReference>
<evidence type="ECO:0000256" key="5">
    <source>
        <dbReference type="ARBA" id="ARBA00022603"/>
    </source>
</evidence>
<feature type="binding site" evidence="9">
    <location>
        <position position="275"/>
    </location>
    <ligand>
        <name>S-adenosyl-L-methionine</name>
        <dbReference type="ChEBI" id="CHEBI:59789"/>
    </ligand>
</feature>
<evidence type="ECO:0000256" key="1">
    <source>
        <dbReference type="ARBA" id="ARBA00000724"/>
    </source>
</evidence>
<dbReference type="EC" id="2.1.1.233" evidence="3 8"/>
<keyword evidence="6 8" id="KW-0808">Transferase</keyword>
<protein>
    <recommendedName>
        <fullName evidence="4 8">Leucine carboxyl methyltransferase 1</fullName>
        <ecNumber evidence="3 8">2.1.1.233</ecNumber>
    </recommendedName>
</protein>
<comment type="caution">
    <text evidence="11">The sequence shown here is derived from an EMBL/GenBank/DDBJ whole genome shotgun (WGS) entry which is preliminary data.</text>
</comment>
<dbReference type="InterPro" id="IPR007213">
    <property type="entry name" value="Ppm1/Ppm2/Tcmp"/>
</dbReference>
<sequence>MSRPPEQLPPPMSAPPIPNLLSLRGTGTATGTGPSADRGRGSDFRRARGRDRFGGFSGTSEVHDADAVVQGTDVDAALSRLCAVEMGYLHDPFAQYFADAGPDPLTTRRLPIINRGTYTRTTALDRLIQLFLSDDSPGDAPPHAQPTKQIISLGAGTDTRSLRLLSQLQADQAPPPARHRCRRSRIIYHETDFPAICAKKLRTFQRTPALLAPFLPDSLRVEPDGSWHCSTPAGDELWCHGVDLRDLARSPRQHQRADDVLRRLDADVPTLLLSECCLCYLETADAGAVVARLLATLRAGAGVVLYEATRPADAFGRVMATNLAARGIRMPTLAAYPTPADQEARLRAAGLRQACARTVDHIWQSDGWTPPQEKDRVDALEGLDEVEEWDLLAAHYVVAWAWDGGGFEAWERAQL</sequence>
<feature type="binding site" evidence="9">
    <location>
        <position position="120"/>
    </location>
    <ligand>
        <name>S-adenosyl-L-methionine</name>
        <dbReference type="ChEBI" id="CHEBI:59789"/>
    </ligand>
</feature>
<dbReference type="InterPro" id="IPR029063">
    <property type="entry name" value="SAM-dependent_MTases_sf"/>
</dbReference>
<comment type="catalytic activity">
    <reaction evidence="1 8">
        <text>[phosphatase 2A protein]-C-terminal L-leucine + S-adenosyl-L-methionine = [phosphatase 2A protein]-C-terminal L-leucine methyl ester + S-adenosyl-L-homocysteine</text>
        <dbReference type="Rhea" id="RHEA:48544"/>
        <dbReference type="Rhea" id="RHEA-COMP:12134"/>
        <dbReference type="Rhea" id="RHEA-COMP:12135"/>
        <dbReference type="ChEBI" id="CHEBI:57856"/>
        <dbReference type="ChEBI" id="CHEBI:59789"/>
        <dbReference type="ChEBI" id="CHEBI:90516"/>
        <dbReference type="ChEBI" id="CHEBI:90517"/>
        <dbReference type="EC" id="2.1.1.233"/>
    </reaction>
</comment>
<name>A0AAD9HYL3_9PEZI</name>
<feature type="region of interest" description="Disordered" evidence="10">
    <location>
        <begin position="1"/>
        <end position="60"/>
    </location>
</feature>
<dbReference type="PIRSF" id="PIRSF016305">
    <property type="entry name" value="LCM_mtfrase"/>
    <property type="match status" value="1"/>
</dbReference>
<dbReference type="SUPFAM" id="SSF53335">
    <property type="entry name" value="S-adenosyl-L-methionine-dependent methyltransferases"/>
    <property type="match status" value="1"/>
</dbReference>
<feature type="binding site" evidence="9">
    <location>
        <begin position="243"/>
        <end position="244"/>
    </location>
    <ligand>
        <name>S-adenosyl-L-methionine</name>
        <dbReference type="ChEBI" id="CHEBI:59789"/>
    </ligand>
</feature>
<evidence type="ECO:0000256" key="4">
    <source>
        <dbReference type="ARBA" id="ARBA00017497"/>
    </source>
</evidence>
<dbReference type="Proteomes" id="UP001217918">
    <property type="component" value="Unassembled WGS sequence"/>
</dbReference>
<keyword evidence="12" id="KW-1185">Reference proteome</keyword>
<evidence type="ECO:0000313" key="12">
    <source>
        <dbReference type="Proteomes" id="UP001217918"/>
    </source>
</evidence>
<evidence type="ECO:0000256" key="8">
    <source>
        <dbReference type="PIRNR" id="PIRNR016305"/>
    </source>
</evidence>
<evidence type="ECO:0000256" key="2">
    <source>
        <dbReference type="ARBA" id="ARBA00010703"/>
    </source>
</evidence>
<accession>A0AAD9HYL3</accession>
<dbReference type="GO" id="GO:0018423">
    <property type="term" value="F:protein C-terminal leucine carboxyl O-methyltransferase activity"/>
    <property type="evidence" value="ECO:0007669"/>
    <property type="project" value="UniProtKB-EC"/>
</dbReference>
<dbReference type="AlphaFoldDB" id="A0AAD9HYL3"/>
<dbReference type="PANTHER" id="PTHR13600">
    <property type="entry name" value="LEUCINE CARBOXYL METHYLTRANSFERASE"/>
    <property type="match status" value="1"/>
</dbReference>
<reference evidence="11" key="1">
    <citation type="journal article" date="2023" name="Mol. Plant Microbe Interact.">
        <title>Elucidating the Obligate Nature and Biological Capacity of an Invasive Fungal Corn Pathogen.</title>
        <authorList>
            <person name="MacCready J.S."/>
            <person name="Roggenkamp E.M."/>
            <person name="Gdanetz K."/>
            <person name="Chilvers M.I."/>
        </authorList>
    </citation>
    <scope>NUCLEOTIDE SEQUENCE</scope>
    <source>
        <strain evidence="11">PM02</strain>
    </source>
</reference>
<keyword evidence="5 8" id="KW-0489">Methyltransferase</keyword>
<organism evidence="11 12">
    <name type="scientific">Phyllachora maydis</name>
    <dbReference type="NCBI Taxonomy" id="1825666"/>
    <lineage>
        <taxon>Eukaryota</taxon>
        <taxon>Fungi</taxon>
        <taxon>Dikarya</taxon>
        <taxon>Ascomycota</taxon>
        <taxon>Pezizomycotina</taxon>
        <taxon>Sordariomycetes</taxon>
        <taxon>Sordariomycetidae</taxon>
        <taxon>Phyllachorales</taxon>
        <taxon>Phyllachoraceae</taxon>
        <taxon>Phyllachora</taxon>
    </lineage>
</organism>
<feature type="compositionally biased region" description="Low complexity" evidence="10">
    <location>
        <begin position="25"/>
        <end position="36"/>
    </location>
</feature>
<proteinExistence type="inferred from homology"/>
<comment type="similarity">
    <text evidence="2 8">Belongs to the methyltransferase superfamily. LCMT family.</text>
</comment>
<dbReference type="PANTHER" id="PTHR13600:SF21">
    <property type="entry name" value="LEUCINE CARBOXYL METHYLTRANSFERASE 1"/>
    <property type="match status" value="1"/>
</dbReference>
<evidence type="ECO:0000256" key="9">
    <source>
        <dbReference type="PIRSR" id="PIRSR016305-1"/>
    </source>
</evidence>
<evidence type="ECO:0000256" key="6">
    <source>
        <dbReference type="ARBA" id="ARBA00022679"/>
    </source>
</evidence>
<evidence type="ECO:0000256" key="3">
    <source>
        <dbReference type="ARBA" id="ARBA00012834"/>
    </source>
</evidence>
<feature type="binding site" evidence="9">
    <location>
        <position position="154"/>
    </location>
    <ligand>
        <name>S-adenosyl-L-methionine</name>
        <dbReference type="ChEBI" id="CHEBI:59789"/>
    </ligand>
</feature>
<feature type="compositionally biased region" description="Basic and acidic residues" evidence="10">
    <location>
        <begin position="37"/>
        <end position="53"/>
    </location>
</feature>
<gene>
    <name evidence="11" type="ORF">P8C59_001505</name>
</gene>
<evidence type="ECO:0000313" key="11">
    <source>
        <dbReference type="EMBL" id="KAK2067798.1"/>
    </source>
</evidence>
<comment type="function">
    <text evidence="8">Methylates the carboxyl group of the C-terminal leucine residue of protein phosphatase 2A catalytic subunits to form alpha-leucine ester residues.</text>
</comment>
<keyword evidence="7 8" id="KW-0949">S-adenosyl-L-methionine</keyword>
<evidence type="ECO:0000256" key="7">
    <source>
        <dbReference type="ARBA" id="ARBA00022691"/>
    </source>
</evidence>
<dbReference type="Gene3D" id="3.40.50.150">
    <property type="entry name" value="Vaccinia Virus protein VP39"/>
    <property type="match status" value="1"/>
</dbReference>
<feature type="compositionally biased region" description="Pro residues" evidence="10">
    <location>
        <begin position="1"/>
        <end position="18"/>
    </location>
</feature>
<dbReference type="Pfam" id="PF04072">
    <property type="entry name" value="LCM"/>
    <property type="match status" value="1"/>
</dbReference>
<dbReference type="EMBL" id="JAQQPM010000001">
    <property type="protein sequence ID" value="KAK2067798.1"/>
    <property type="molecule type" value="Genomic_DNA"/>
</dbReference>